<dbReference type="PROSITE" id="PS50893">
    <property type="entry name" value="ABC_TRANSPORTER_2"/>
    <property type="match status" value="1"/>
</dbReference>
<dbReference type="InterPro" id="IPR005893">
    <property type="entry name" value="PotA-like"/>
</dbReference>
<dbReference type="NCBIfam" id="TIGR01187">
    <property type="entry name" value="potA"/>
    <property type="match status" value="1"/>
</dbReference>
<comment type="catalytic activity">
    <reaction evidence="7">
        <text>ATP + H2O + polyamine-[polyamine-binding protein]Side 1 = ADP + phosphate + polyamineSide 2 + [polyamine-binding protein]Side 1.</text>
        <dbReference type="EC" id="7.6.2.11"/>
    </reaction>
</comment>
<dbReference type="InterPro" id="IPR003593">
    <property type="entry name" value="AAA+_ATPase"/>
</dbReference>
<dbReference type="SMART" id="SM00382">
    <property type="entry name" value="AAA"/>
    <property type="match status" value="1"/>
</dbReference>
<dbReference type="GO" id="GO:0005524">
    <property type="term" value="F:ATP binding"/>
    <property type="evidence" value="ECO:0007669"/>
    <property type="project" value="UniProtKB-KW"/>
</dbReference>
<proteinExistence type="inferred from homology"/>
<evidence type="ECO:0000313" key="9">
    <source>
        <dbReference type="EMBL" id="BBD09244.1"/>
    </source>
</evidence>
<reference evidence="9 10" key="1">
    <citation type="journal article" date="2018" name="Sci. Adv.">
        <title>Multi-heme cytochromes provide a pathway for survival in energy-limited environments.</title>
        <authorList>
            <person name="Deng X."/>
            <person name="Dohmae N."/>
            <person name="Nealson K.H."/>
            <person name="Hashimoto K."/>
            <person name="Okamoto A."/>
        </authorList>
    </citation>
    <scope>NUCLEOTIDE SEQUENCE [LARGE SCALE GENOMIC DNA]</scope>
    <source>
        <strain evidence="9 10">IS5</strain>
    </source>
</reference>
<protein>
    <recommendedName>
        <fullName evidence="7">Spermidine/putrescine import ATP-binding protein PotA</fullName>
        <ecNumber evidence="7">7.6.2.11</ecNumber>
    </recommendedName>
</protein>
<name>A0A2Z6B185_9BACT</name>
<dbReference type="RefSeq" id="WP_126380045.1">
    <property type="nucleotide sequence ID" value="NZ_AP017378.1"/>
</dbReference>
<evidence type="ECO:0000256" key="1">
    <source>
        <dbReference type="ARBA" id="ARBA00022448"/>
    </source>
</evidence>
<evidence type="ECO:0000256" key="5">
    <source>
        <dbReference type="ARBA" id="ARBA00022967"/>
    </source>
</evidence>
<keyword evidence="10" id="KW-1185">Reference proteome</keyword>
<dbReference type="SUPFAM" id="SSF52540">
    <property type="entry name" value="P-loop containing nucleoside triphosphate hydrolases"/>
    <property type="match status" value="1"/>
</dbReference>
<evidence type="ECO:0000313" key="10">
    <source>
        <dbReference type="Proteomes" id="UP000269883"/>
    </source>
</evidence>
<accession>A0A2Z6B185</accession>
<dbReference type="EC" id="7.6.2.11" evidence="7"/>
<keyword evidence="1 7" id="KW-0813">Transport</keyword>
<dbReference type="Pfam" id="PF00005">
    <property type="entry name" value="ABC_tran"/>
    <property type="match status" value="1"/>
</dbReference>
<evidence type="ECO:0000256" key="4">
    <source>
        <dbReference type="ARBA" id="ARBA00022840"/>
    </source>
</evidence>
<evidence type="ECO:0000256" key="3">
    <source>
        <dbReference type="ARBA" id="ARBA00022741"/>
    </source>
</evidence>
<sequence length="365" mass="39881">MTTAKGIHLRNISKSYGAVTALDNVCLDVREKEFVTLLGPSGSGKTTLLMVVAGFTSPEAGSVNIGERNVTRLAPFRRDIGVVFQNYALFPHMSVQQNIEYPLRMRHVPRAERARKAAQAIATVRLEGLADRMPGQLSGGQKQRVALARAMVFNPPVLLMDEPLSALDKNLREHMQLELKDLQQRLGITVLYVTHDQQEALTMSDRIAVINEGRVEQFGPAARIYDTPANRFVAEFIGETNLFRATTLEAGNSTLAVSLHDGANTAVRTSCPLCSGQQGYLSIRPEKLAVVNGNAASLCALSGRLENLIHQGDTIKYFIRPQGLDSAGSTGLVVMKMHNRADTPLFAPGDNINFGWRPDDATFVV</sequence>
<gene>
    <name evidence="7" type="primary">potA</name>
    <name evidence="9" type="ORF">DFE_2518</name>
</gene>
<dbReference type="Gene3D" id="3.40.50.300">
    <property type="entry name" value="P-loop containing nucleotide triphosphate hydrolases"/>
    <property type="match status" value="1"/>
</dbReference>
<dbReference type="InterPro" id="IPR027417">
    <property type="entry name" value="P-loop_NTPase"/>
</dbReference>
<organism evidence="9 10">
    <name type="scientific">Desulfovibrio ferrophilus</name>
    <dbReference type="NCBI Taxonomy" id="241368"/>
    <lineage>
        <taxon>Bacteria</taxon>
        <taxon>Pseudomonadati</taxon>
        <taxon>Thermodesulfobacteriota</taxon>
        <taxon>Desulfovibrionia</taxon>
        <taxon>Desulfovibrionales</taxon>
        <taxon>Desulfovibrionaceae</taxon>
        <taxon>Desulfovibrio</taxon>
    </lineage>
</organism>
<dbReference type="Pfam" id="PF08402">
    <property type="entry name" value="TOBE_2"/>
    <property type="match status" value="1"/>
</dbReference>
<feature type="domain" description="ABC transporter" evidence="8">
    <location>
        <begin position="7"/>
        <end position="237"/>
    </location>
</feature>
<dbReference type="SUPFAM" id="SSF50331">
    <property type="entry name" value="MOP-like"/>
    <property type="match status" value="1"/>
</dbReference>
<dbReference type="GO" id="GO:0016887">
    <property type="term" value="F:ATP hydrolysis activity"/>
    <property type="evidence" value="ECO:0007669"/>
    <property type="project" value="InterPro"/>
</dbReference>
<evidence type="ECO:0000259" key="8">
    <source>
        <dbReference type="PROSITE" id="PS50893"/>
    </source>
</evidence>
<dbReference type="KEGG" id="dfl:DFE_2518"/>
<dbReference type="EMBL" id="AP017378">
    <property type="protein sequence ID" value="BBD09244.1"/>
    <property type="molecule type" value="Genomic_DNA"/>
</dbReference>
<keyword evidence="4 7" id="KW-0067">ATP-binding</keyword>
<comment type="subunit">
    <text evidence="7">The complex is composed of two ATP-binding proteins (PotA), two transmembrane proteins (PotB and PotC) and a solute-binding protein (PotD).</text>
</comment>
<dbReference type="InterPro" id="IPR050093">
    <property type="entry name" value="ABC_SmlMolc_Importer"/>
</dbReference>
<dbReference type="InterPro" id="IPR003439">
    <property type="entry name" value="ABC_transporter-like_ATP-bd"/>
</dbReference>
<keyword evidence="6 7" id="KW-0472">Membrane</keyword>
<comment type="similarity">
    <text evidence="7">Belongs to the ABC transporter superfamily. Spermidine/putrescine importer (TC 3.A.1.11.1) family.</text>
</comment>
<dbReference type="AlphaFoldDB" id="A0A2Z6B185"/>
<dbReference type="FunFam" id="3.40.50.300:FF:000042">
    <property type="entry name" value="Maltose/maltodextrin ABC transporter, ATP-binding protein"/>
    <property type="match status" value="1"/>
</dbReference>
<keyword evidence="3 7" id="KW-0547">Nucleotide-binding</keyword>
<dbReference type="InterPro" id="IPR008995">
    <property type="entry name" value="Mo/tungstate-bd_C_term_dom"/>
</dbReference>
<dbReference type="InterPro" id="IPR013611">
    <property type="entry name" value="Transp-assoc_OB_typ2"/>
</dbReference>
<evidence type="ECO:0000256" key="6">
    <source>
        <dbReference type="ARBA" id="ARBA00023136"/>
    </source>
</evidence>
<dbReference type="Proteomes" id="UP000269883">
    <property type="component" value="Chromosome"/>
</dbReference>
<dbReference type="PANTHER" id="PTHR42781">
    <property type="entry name" value="SPERMIDINE/PUTRESCINE IMPORT ATP-BINDING PROTEIN POTA"/>
    <property type="match status" value="1"/>
</dbReference>
<dbReference type="PROSITE" id="PS00211">
    <property type="entry name" value="ABC_TRANSPORTER_1"/>
    <property type="match status" value="1"/>
</dbReference>
<keyword evidence="5 7" id="KW-1278">Translocase</keyword>
<dbReference type="Gene3D" id="2.40.50.100">
    <property type="match status" value="1"/>
</dbReference>
<dbReference type="GO" id="GO:0015417">
    <property type="term" value="F:ABC-type polyamine transporter activity"/>
    <property type="evidence" value="ECO:0007669"/>
    <property type="project" value="UniProtKB-EC"/>
</dbReference>
<dbReference type="PANTHER" id="PTHR42781:SF4">
    <property type="entry name" value="SPERMIDINE_PUTRESCINE IMPORT ATP-BINDING PROTEIN POTA"/>
    <property type="match status" value="1"/>
</dbReference>
<dbReference type="InterPro" id="IPR017871">
    <property type="entry name" value="ABC_transporter-like_CS"/>
</dbReference>
<evidence type="ECO:0000256" key="7">
    <source>
        <dbReference type="RuleBase" id="RU364083"/>
    </source>
</evidence>
<evidence type="ECO:0000256" key="2">
    <source>
        <dbReference type="ARBA" id="ARBA00022475"/>
    </source>
</evidence>
<dbReference type="GO" id="GO:0043190">
    <property type="term" value="C:ATP-binding cassette (ABC) transporter complex"/>
    <property type="evidence" value="ECO:0007669"/>
    <property type="project" value="InterPro"/>
</dbReference>
<comment type="function">
    <text evidence="7">Part of the ABC transporter complex PotABCD involved in spermidine/putrescine import. Responsible for energy coupling to the transport system.</text>
</comment>
<keyword evidence="2 7" id="KW-1003">Cell membrane</keyword>
<dbReference type="OrthoDB" id="9809450at2"/>